<feature type="chain" id="PRO_5047523390" evidence="1">
    <location>
        <begin position="23"/>
        <end position="100"/>
    </location>
</feature>
<dbReference type="InterPro" id="IPR011690">
    <property type="entry name" value="P_starv_induced_PsiF"/>
</dbReference>
<dbReference type="Proteomes" id="UP000050902">
    <property type="component" value="Unassembled WGS sequence"/>
</dbReference>
<evidence type="ECO:0000256" key="1">
    <source>
        <dbReference type="SAM" id="SignalP"/>
    </source>
</evidence>
<evidence type="ECO:0000313" key="2">
    <source>
        <dbReference type="EMBL" id="KRG60316.1"/>
    </source>
</evidence>
<accession>A0ABR5NNM6</accession>
<proteinExistence type="predicted"/>
<comment type="caution">
    <text evidence="2">The sequence shown here is derived from an EMBL/GenBank/DDBJ whole genome shotgun (WGS) entry which is preliminary data.</text>
</comment>
<organism evidence="2 3">
    <name type="scientific">Stenotrophomonas nitritireducens</name>
    <dbReference type="NCBI Taxonomy" id="83617"/>
    <lineage>
        <taxon>Bacteria</taxon>
        <taxon>Pseudomonadati</taxon>
        <taxon>Pseudomonadota</taxon>
        <taxon>Gammaproteobacteria</taxon>
        <taxon>Lysobacterales</taxon>
        <taxon>Lysobacteraceae</taxon>
        <taxon>Stenotrophomonas</taxon>
    </lineage>
</organism>
<gene>
    <name evidence="2" type="ORF">ABB22_02880</name>
</gene>
<dbReference type="EMBL" id="LDJG01000003">
    <property type="protein sequence ID" value="KRG60316.1"/>
    <property type="molecule type" value="Genomic_DNA"/>
</dbReference>
<dbReference type="Pfam" id="PF07769">
    <property type="entry name" value="PsiF_repeat"/>
    <property type="match status" value="2"/>
</dbReference>
<feature type="signal peptide" evidence="1">
    <location>
        <begin position="1"/>
        <end position="22"/>
    </location>
</feature>
<name>A0ABR5NNM6_9GAMM</name>
<keyword evidence="3" id="KW-1185">Reference proteome</keyword>
<keyword evidence="1" id="KW-0732">Signal</keyword>
<protein>
    <submittedName>
        <fullName evidence="2">Starvation-inducible protein</fullName>
    </submittedName>
</protein>
<reference evidence="2 3" key="1">
    <citation type="submission" date="2015-05" db="EMBL/GenBank/DDBJ databases">
        <title>Genome sequencing and analysis of members of genus Stenotrophomonas.</title>
        <authorList>
            <person name="Patil P.P."/>
            <person name="Midha S."/>
            <person name="Patil P.B."/>
        </authorList>
    </citation>
    <scope>NUCLEOTIDE SEQUENCE [LARGE SCALE GENOMIC DNA]</scope>
    <source>
        <strain evidence="2 3">DSM 12575</strain>
    </source>
</reference>
<evidence type="ECO:0000313" key="3">
    <source>
        <dbReference type="Proteomes" id="UP000050902"/>
    </source>
</evidence>
<sequence>MYRPALLACLLLATALPFAASAGTPTPQQQRMAECSAKNKGLKGDAYREAQRTCLSSHPAAATAATTPQQRMTQCNADASAKHLNGDARKTFMSSCLRTH</sequence>
<dbReference type="RefSeq" id="WP_055769353.1">
    <property type="nucleotide sequence ID" value="NZ_LDJG01000003.1"/>
</dbReference>